<protein>
    <submittedName>
        <fullName evidence="1">Uncharacterized protein</fullName>
    </submittedName>
</protein>
<organism evidence="1">
    <name type="scientific">Anguilla anguilla</name>
    <name type="common">European freshwater eel</name>
    <name type="synonym">Muraena anguilla</name>
    <dbReference type="NCBI Taxonomy" id="7936"/>
    <lineage>
        <taxon>Eukaryota</taxon>
        <taxon>Metazoa</taxon>
        <taxon>Chordata</taxon>
        <taxon>Craniata</taxon>
        <taxon>Vertebrata</taxon>
        <taxon>Euteleostomi</taxon>
        <taxon>Actinopterygii</taxon>
        <taxon>Neopterygii</taxon>
        <taxon>Teleostei</taxon>
        <taxon>Anguilliformes</taxon>
        <taxon>Anguillidae</taxon>
        <taxon>Anguilla</taxon>
    </lineage>
</organism>
<proteinExistence type="predicted"/>
<name>A0A0E9WUQ4_ANGAN</name>
<accession>A0A0E9WUQ4</accession>
<reference evidence="1" key="1">
    <citation type="submission" date="2014-11" db="EMBL/GenBank/DDBJ databases">
        <authorList>
            <person name="Amaro Gonzalez C."/>
        </authorList>
    </citation>
    <scope>NUCLEOTIDE SEQUENCE</scope>
</reference>
<evidence type="ECO:0000313" key="1">
    <source>
        <dbReference type="EMBL" id="JAH94144.1"/>
    </source>
</evidence>
<dbReference type="AlphaFoldDB" id="A0A0E9WUQ4"/>
<dbReference type="EMBL" id="GBXM01014433">
    <property type="protein sequence ID" value="JAH94144.1"/>
    <property type="molecule type" value="Transcribed_RNA"/>
</dbReference>
<sequence>MFLVTVLQFQTDVPSFRSSTLALASSCSCRALTVPCSLASCSCVAFSSCCSLVAAWPRSFVSFFSFSNLSLSSVPPGGAAFSRSSCICRSFTDFWACSNSSNTCRLSTCSLCRSPCVCSICSCTWLGCVSGCPFCGWESSSL</sequence>
<reference evidence="1" key="2">
    <citation type="journal article" date="2015" name="Fish Shellfish Immunol.">
        <title>Early steps in the European eel (Anguilla anguilla)-Vibrio vulnificus interaction in the gills: Role of the RtxA13 toxin.</title>
        <authorList>
            <person name="Callol A."/>
            <person name="Pajuelo D."/>
            <person name="Ebbesson L."/>
            <person name="Teles M."/>
            <person name="MacKenzie S."/>
            <person name="Amaro C."/>
        </authorList>
    </citation>
    <scope>NUCLEOTIDE SEQUENCE</scope>
</reference>